<evidence type="ECO:0000313" key="3">
    <source>
        <dbReference type="Proteomes" id="UP000183760"/>
    </source>
</evidence>
<comment type="caution">
    <text evidence="1">The sequence shown here is derived from an EMBL/GenBank/DDBJ whole genome shotgun (WGS) entry which is preliminary data.</text>
</comment>
<dbReference type="AlphaFoldDB" id="A0A511SYE5"/>
<evidence type="ECO:0000313" key="1">
    <source>
        <dbReference type="EMBL" id="GEN06931.1"/>
    </source>
</evidence>
<gene>
    <name evidence="1" type="ORF">MFU01_19680</name>
    <name evidence="2" type="ORF">SAMN05443572_104445</name>
</gene>
<dbReference type="EMBL" id="FOIB01000004">
    <property type="protein sequence ID" value="SEU02746.1"/>
    <property type="molecule type" value="Genomic_DNA"/>
</dbReference>
<accession>A0A511SYE5</accession>
<dbReference type="EMBL" id="BJXR01000019">
    <property type="protein sequence ID" value="GEN06931.1"/>
    <property type="molecule type" value="Genomic_DNA"/>
</dbReference>
<proteinExistence type="predicted"/>
<protein>
    <submittedName>
        <fullName evidence="1">Uncharacterized protein</fullName>
    </submittedName>
</protein>
<name>A0A511SYE5_MYXFU</name>
<dbReference type="Proteomes" id="UP000321514">
    <property type="component" value="Unassembled WGS sequence"/>
</dbReference>
<evidence type="ECO:0000313" key="2">
    <source>
        <dbReference type="EMBL" id="SEU02746.1"/>
    </source>
</evidence>
<reference evidence="2 3" key="1">
    <citation type="submission" date="2016-10" db="EMBL/GenBank/DDBJ databases">
        <authorList>
            <person name="Varghese N."/>
            <person name="Submissions S."/>
        </authorList>
    </citation>
    <scope>NUCLEOTIDE SEQUENCE [LARGE SCALE GENOMIC DNA]</scope>
    <source>
        <strain evidence="2 3">DSM 16525</strain>
    </source>
</reference>
<keyword evidence="3" id="KW-1185">Reference proteome</keyword>
<sequence>MSGEIQGAWFKAILGSMTAAASRFPTHQRTINGMRDDTWYAWEDYVHIMRELHKSLGDRAVEAIAQRSGMRTLPLARAKGFDSVEKVFGDFDSVLRSLVKGLPSTDSARTVAFMPLAAELESGSRLPAPLLLGTFRGFLMGFGKIVTEAKTTPRMGMQRYSLKWM</sequence>
<reference evidence="1 4" key="2">
    <citation type="submission" date="2019-07" db="EMBL/GenBank/DDBJ databases">
        <title>Whole genome shotgun sequence of Myxococcus fulvus NBRC 100333.</title>
        <authorList>
            <person name="Hosoyama A."/>
            <person name="Uohara A."/>
            <person name="Ohji S."/>
            <person name="Ichikawa N."/>
        </authorList>
    </citation>
    <scope>NUCLEOTIDE SEQUENCE [LARGE SCALE GENOMIC DNA]</scope>
    <source>
        <strain evidence="1 4">NBRC 100333</strain>
    </source>
</reference>
<dbReference type="RefSeq" id="WP_046716492.1">
    <property type="nucleotide sequence ID" value="NZ_BJXR01000019.1"/>
</dbReference>
<dbReference type="Proteomes" id="UP000183760">
    <property type="component" value="Unassembled WGS sequence"/>
</dbReference>
<dbReference type="OrthoDB" id="5381380at2"/>
<organism evidence="1 4">
    <name type="scientific">Myxococcus fulvus</name>
    <dbReference type="NCBI Taxonomy" id="33"/>
    <lineage>
        <taxon>Bacteria</taxon>
        <taxon>Pseudomonadati</taxon>
        <taxon>Myxococcota</taxon>
        <taxon>Myxococcia</taxon>
        <taxon>Myxococcales</taxon>
        <taxon>Cystobacterineae</taxon>
        <taxon>Myxococcaceae</taxon>
        <taxon>Myxococcus</taxon>
    </lineage>
</organism>
<evidence type="ECO:0000313" key="4">
    <source>
        <dbReference type="Proteomes" id="UP000321514"/>
    </source>
</evidence>